<keyword evidence="2" id="KW-1003">Cell membrane</keyword>
<feature type="transmembrane region" description="Helical" evidence="6">
    <location>
        <begin position="333"/>
        <end position="356"/>
    </location>
</feature>
<dbReference type="PANTHER" id="PTHR30250">
    <property type="entry name" value="PST FAMILY PREDICTED COLANIC ACID TRANSPORTER"/>
    <property type="match status" value="1"/>
</dbReference>
<keyword evidence="4 6" id="KW-1133">Transmembrane helix</keyword>
<feature type="transmembrane region" description="Helical" evidence="6">
    <location>
        <begin position="115"/>
        <end position="136"/>
    </location>
</feature>
<dbReference type="GO" id="GO:0005886">
    <property type="term" value="C:plasma membrane"/>
    <property type="evidence" value="ECO:0007669"/>
    <property type="project" value="UniProtKB-SubCell"/>
</dbReference>
<evidence type="ECO:0000256" key="2">
    <source>
        <dbReference type="ARBA" id="ARBA00022475"/>
    </source>
</evidence>
<protein>
    <submittedName>
        <fullName evidence="7">Oligosaccharide flippase family protein</fullName>
    </submittedName>
</protein>
<reference evidence="7 8" key="1">
    <citation type="submission" date="2020-03" db="EMBL/GenBank/DDBJ databases">
        <authorList>
            <person name="Kim M.K."/>
        </authorList>
    </citation>
    <scope>NUCLEOTIDE SEQUENCE [LARGE SCALE GENOMIC DNA]</scope>
    <source>
        <strain evidence="7 8">BT328</strain>
    </source>
</reference>
<feature type="transmembrane region" description="Helical" evidence="6">
    <location>
        <begin position="157"/>
        <end position="176"/>
    </location>
</feature>
<feature type="transmembrane region" description="Helical" evidence="6">
    <location>
        <begin position="391"/>
        <end position="410"/>
    </location>
</feature>
<evidence type="ECO:0000256" key="4">
    <source>
        <dbReference type="ARBA" id="ARBA00022989"/>
    </source>
</evidence>
<dbReference type="EMBL" id="CP050063">
    <property type="protein sequence ID" value="QIP16686.1"/>
    <property type="molecule type" value="Genomic_DNA"/>
</dbReference>
<proteinExistence type="predicted"/>
<feature type="transmembrane region" description="Helical" evidence="6">
    <location>
        <begin position="12"/>
        <end position="31"/>
    </location>
</feature>
<dbReference type="InterPro" id="IPR002797">
    <property type="entry name" value="Polysacc_synth"/>
</dbReference>
<gene>
    <name evidence="7" type="ORF">G8759_30615</name>
</gene>
<feature type="transmembrane region" description="Helical" evidence="6">
    <location>
        <begin position="182"/>
        <end position="203"/>
    </location>
</feature>
<comment type="subcellular location">
    <subcellularLocation>
        <location evidence="1">Cell membrane</location>
        <topology evidence="1">Multi-pass membrane protein</topology>
    </subcellularLocation>
</comment>
<dbReference type="Pfam" id="PF01943">
    <property type="entry name" value="Polysacc_synt"/>
    <property type="match status" value="1"/>
</dbReference>
<evidence type="ECO:0000313" key="7">
    <source>
        <dbReference type="EMBL" id="QIP16686.1"/>
    </source>
</evidence>
<accession>A0A6G9AWG6</accession>
<keyword evidence="8" id="KW-1185">Reference proteome</keyword>
<dbReference type="AlphaFoldDB" id="A0A6G9AWG6"/>
<keyword evidence="3 6" id="KW-0812">Transmembrane</keyword>
<sequence>MKLLHKNSLSGVGQLVLTAGLTFFSIPIFIRTLGDEAYGAFSIVTLAGNLNIFANLGLNTALLKFLSVQGKSKESDHDIALTLGLLLLIMVPLSTLAIYQQSYILQSMLGMSTKLYIQVATLYRCVVVANLIILLGQTFTTVLDSQQRMYLTNFYQLIYSILYWGGLIVVVSLGYGLPEIGFIILAAAIIWFSLVLIAAWRIWGWLQLEGLRANLVRIARKQISFSSKVYAAGLLTMLFEPMTKVLVARLIGVREVGYLEIAYKVRSQLWALVTKVTYPIYPKIARENDPHQLSQLLGGYQTGMLLIMMPFLLFLSLALPDLFLLWLPTTTTIIVTATLYISATFVINSLSIPPYYFLMSRQHVSKTVWIQLTNVGVNLLVILLTYRVMGIYGFILGNSIAILTSMVLCLYYQKKYLGKLAIDMAHIRRFLIIVLPVSGIALVSNSLLHESWLRLGVIGILTVILYGLLLRNSYKMLKSIAI</sequence>
<evidence type="ECO:0000256" key="1">
    <source>
        <dbReference type="ARBA" id="ARBA00004651"/>
    </source>
</evidence>
<dbReference type="RefSeq" id="WP_167216813.1">
    <property type="nucleotide sequence ID" value="NZ_CP050063.1"/>
</dbReference>
<evidence type="ECO:0000256" key="3">
    <source>
        <dbReference type="ARBA" id="ARBA00022692"/>
    </source>
</evidence>
<dbReference type="PANTHER" id="PTHR30250:SF11">
    <property type="entry name" value="O-ANTIGEN TRANSPORTER-RELATED"/>
    <property type="match status" value="1"/>
</dbReference>
<feature type="transmembrane region" description="Helical" evidence="6">
    <location>
        <begin position="37"/>
        <end position="58"/>
    </location>
</feature>
<feature type="transmembrane region" description="Helical" evidence="6">
    <location>
        <begin position="305"/>
        <end position="327"/>
    </location>
</feature>
<feature type="transmembrane region" description="Helical" evidence="6">
    <location>
        <begin position="453"/>
        <end position="470"/>
    </location>
</feature>
<feature type="transmembrane region" description="Helical" evidence="6">
    <location>
        <begin position="368"/>
        <end position="385"/>
    </location>
</feature>
<dbReference type="Proteomes" id="UP000501802">
    <property type="component" value="Chromosome"/>
</dbReference>
<evidence type="ECO:0000256" key="6">
    <source>
        <dbReference type="SAM" id="Phobius"/>
    </source>
</evidence>
<dbReference type="InterPro" id="IPR050833">
    <property type="entry name" value="Poly_Biosynth_Transport"/>
</dbReference>
<evidence type="ECO:0000313" key="8">
    <source>
        <dbReference type="Proteomes" id="UP000501802"/>
    </source>
</evidence>
<evidence type="ECO:0000256" key="5">
    <source>
        <dbReference type="ARBA" id="ARBA00023136"/>
    </source>
</evidence>
<name>A0A6G9AWG6_9BACT</name>
<feature type="transmembrane region" description="Helical" evidence="6">
    <location>
        <begin position="430"/>
        <end position="447"/>
    </location>
</feature>
<feature type="transmembrane region" description="Helical" evidence="6">
    <location>
        <begin position="79"/>
        <end position="99"/>
    </location>
</feature>
<keyword evidence="5 6" id="KW-0472">Membrane</keyword>
<dbReference type="KEGG" id="spib:G8759_30615"/>
<organism evidence="7 8">
    <name type="scientific">Spirosoma aureum</name>
    <dbReference type="NCBI Taxonomy" id="2692134"/>
    <lineage>
        <taxon>Bacteria</taxon>
        <taxon>Pseudomonadati</taxon>
        <taxon>Bacteroidota</taxon>
        <taxon>Cytophagia</taxon>
        <taxon>Cytophagales</taxon>
        <taxon>Cytophagaceae</taxon>
        <taxon>Spirosoma</taxon>
    </lineage>
</organism>